<feature type="domain" description="Ig-like" evidence="4">
    <location>
        <begin position="809"/>
        <end position="904"/>
    </location>
</feature>
<organism evidence="5 6">
    <name type="scientific">Channa striata</name>
    <name type="common">Snakehead murrel</name>
    <name type="synonym">Ophicephalus striatus</name>
    <dbReference type="NCBI Taxonomy" id="64152"/>
    <lineage>
        <taxon>Eukaryota</taxon>
        <taxon>Metazoa</taxon>
        <taxon>Chordata</taxon>
        <taxon>Craniata</taxon>
        <taxon>Vertebrata</taxon>
        <taxon>Euteleostomi</taxon>
        <taxon>Actinopterygii</taxon>
        <taxon>Neopterygii</taxon>
        <taxon>Teleostei</taxon>
        <taxon>Neoteleostei</taxon>
        <taxon>Acanthomorphata</taxon>
        <taxon>Anabantaria</taxon>
        <taxon>Anabantiformes</taxon>
        <taxon>Channoidei</taxon>
        <taxon>Channidae</taxon>
        <taxon>Channa</taxon>
    </lineage>
</organism>
<protein>
    <recommendedName>
        <fullName evidence="4">Ig-like domain-containing protein</fullName>
    </recommendedName>
</protein>
<dbReference type="InterPro" id="IPR003597">
    <property type="entry name" value="Ig_C1-set"/>
</dbReference>
<feature type="region of interest" description="Disordered" evidence="2">
    <location>
        <begin position="432"/>
        <end position="453"/>
    </location>
</feature>
<dbReference type="SMART" id="SM00407">
    <property type="entry name" value="IGc1"/>
    <property type="match status" value="7"/>
</dbReference>
<feature type="transmembrane region" description="Helical" evidence="3">
    <location>
        <begin position="1630"/>
        <end position="1654"/>
    </location>
</feature>
<feature type="domain" description="Ig-like" evidence="4">
    <location>
        <begin position="1500"/>
        <end position="1600"/>
    </location>
</feature>
<dbReference type="PROSITE" id="PS50835">
    <property type="entry name" value="IG_LIKE"/>
    <property type="match status" value="11"/>
</dbReference>
<dbReference type="Gene3D" id="2.60.40.10">
    <property type="entry name" value="Immunoglobulins"/>
    <property type="match status" value="14"/>
</dbReference>
<feature type="domain" description="Ig-like" evidence="4">
    <location>
        <begin position="455"/>
        <end position="549"/>
    </location>
</feature>
<evidence type="ECO:0000313" key="5">
    <source>
        <dbReference type="EMBL" id="KAK2833602.1"/>
    </source>
</evidence>
<evidence type="ECO:0000313" key="6">
    <source>
        <dbReference type="Proteomes" id="UP001187415"/>
    </source>
</evidence>
<keyword evidence="3" id="KW-0472">Membrane</keyword>
<feature type="domain" description="Ig-like" evidence="4">
    <location>
        <begin position="337"/>
        <end position="426"/>
    </location>
</feature>
<feature type="domain" description="Ig-like" evidence="4">
    <location>
        <begin position="708"/>
        <end position="801"/>
    </location>
</feature>
<dbReference type="InterPro" id="IPR036179">
    <property type="entry name" value="Ig-like_dom_sf"/>
</dbReference>
<dbReference type="SUPFAM" id="SSF48726">
    <property type="entry name" value="Immunoglobulin"/>
    <property type="match status" value="12"/>
</dbReference>
<evidence type="ECO:0000259" key="4">
    <source>
        <dbReference type="PROSITE" id="PS50835"/>
    </source>
</evidence>
<dbReference type="InterPro" id="IPR003006">
    <property type="entry name" value="Ig/MHC_CS"/>
</dbReference>
<dbReference type="CDD" id="cd00098">
    <property type="entry name" value="IgC1"/>
    <property type="match status" value="5"/>
</dbReference>
<accession>A0AA88SHD3</accession>
<name>A0AA88SHD3_CHASR</name>
<dbReference type="CDD" id="cd21819">
    <property type="entry name" value="IgC1_CH1_IgM"/>
    <property type="match status" value="1"/>
</dbReference>
<sequence length="1659" mass="183941">MEATSVVTATCSVQTVFDAKVTWLMDGRAAPRPAVTDPSVEIRRSLPDLRKRNSVVLICDVTQLSSSDLYITFQANDVDISEKLYVDLPESTEPHSVSRKFSVPSNYQKKEKSFTCTVNQGFSRTFKSQSTGNIFVDPSVELLVVPSEASGPQRLSCSGSGFNPHIQWFSESQQRSSSTNDVIADAEGRVTVTNQLQVPQTEWKTGKVFSCEVSDRSLGTKVKKDISFCSGPAVTDPSVEIRRSLPDLRKRNSVVLICDVTQLSSSDLYITFQANDVDISEKLYVDLPESTEPHSVSRKFSVPSNYQKKDKSFTCTVNQGFSRTFKSQSTGNIFVDPSVELLVVPNEASGPQRLSCSGSGFNPHIQWFIESQQRSSSTNDVIADADGRVTVTSQLQVPQTEWTTGKVFSCEVSDRSLGTKVKKDISISSAPVFGNGKNPCPNQGYDDHSSKKRDPITVTLKPPSPTELFTNNQTVLECLVTGQDRAAVDEIQVTWQIDGQTTTSTSGPTKTEGSRYSKASTLALIHTEWEGVNKVSCSAVGQDMRPTIRELVVNKGDGSKVTVHVLPEDHMRNSAEVTLVCLVSSPVLQDYYIACQHSKAGTLTRSRTEWETVNKVSCSAVRQDVTLTVRELIVNKGDGSEPKVTVHVLPEDDMRNSAEVTLVCLVSSPVLQDYYIACNHENSHCDDYFDYWGKGTTVTVTSATTTGPSVFPLIQCGSGTGNLFTLGCLATGFTPSSLTFKWTKDGTPLTDFIQYPPVRKGSEYTGVSQIQVSRQDWNNGQRFKCLVEHPGGNSQTPHIVKKRERLVSPNITLHPAWENGFWATPVRLICTLSGFFPDKWDVAWKQDNRPLTTRETKEKLRSVVGEEETFSLSSEIKPNMREWEKGSDFTCNSKPTSDLTKTISICERPAVTDPSVEIRRSLPDLRKRNSVVLICDVTQLSSSDLYITFQANDVDISEKLDLYITFQANDVDISEKLYVDLPESTEPHSVSRKFSVPSNYQKKDKNFTCTVNQGFSRKFKSQSTGNIFVDPSVELLVVPSEASGPQRLSCSGSGFNPHIQWFSESQQRSSSTNDVIADADGRVTVTNQLQVPQTEWTTGKVFSCEVSDRSLGTKVKKDISFCSVHAATPPSIHVETPSFKTVMEATSVVTATCSVQTVFDAKVTWLMDGGAAPRPAVTDPSVEIRRSLPDLRKRNSVVLICDVTQLSSSDLYITFQANDVDISEKLYVDLPESTEPHSVSRKFSVPSNYQKKDKSFTCTVNQGFSRKFKSQSTGNIFVDPSVELLVVPNEASGPQRLSCSGSGFNPHIQWFIESQQRSSSTNDVIADADGRVTVTSQLQVTQTEWKTDKIFSCEVSDRSLDKTIRKNISHFSASVSCEGKHPCSNLGYEDHMAPVRVTLNPPSPRKMFNNKEAVLECVITGQNKTIVDEIMIRWQVDGQSVSGTLEPTQSDGRQHRKTSTLTRNHTEWVKVTKVRCSAAREDMIPVIQELVVNKADGNDAKVTVHILTEENMNNPAEVTLMCLVSSAVEQDYYITWSEDEGKANGNYVDGINFPPRKIQSQYLVTSVYTTSREKWDQYKTFNCNVWPAGKNEAMEPHGVSAAIGVNRDHNPSCDWSFTDDKGEEDEFSSLWSTASSFIFLFIFSFFYSMIFSLAKMKKS</sequence>
<feature type="domain" description="Ig-like" evidence="4">
    <location>
        <begin position="1"/>
        <end position="132"/>
    </location>
</feature>
<gene>
    <name evidence="5" type="ORF">Q5P01_017491</name>
</gene>
<evidence type="ECO:0000256" key="1">
    <source>
        <dbReference type="ARBA" id="ARBA00023319"/>
    </source>
</evidence>
<feature type="domain" description="Ig-like" evidence="4">
    <location>
        <begin position="1031"/>
        <end position="1120"/>
    </location>
</feature>
<feature type="domain" description="Ig-like" evidence="4">
    <location>
        <begin position="1130"/>
        <end position="1274"/>
    </location>
</feature>
<dbReference type="EMBL" id="JAUPFM010000013">
    <property type="protein sequence ID" value="KAK2833602.1"/>
    <property type="molecule type" value="Genomic_DNA"/>
</dbReference>
<evidence type="ECO:0000256" key="2">
    <source>
        <dbReference type="SAM" id="MobiDB-lite"/>
    </source>
</evidence>
<dbReference type="PANTHER" id="PTHR23411">
    <property type="entry name" value="TAPASIN"/>
    <property type="match status" value="1"/>
</dbReference>
<feature type="domain" description="Ig-like" evidence="4">
    <location>
        <begin position="1280"/>
        <end position="1369"/>
    </location>
</feature>
<feature type="domain" description="Ig-like" evidence="4">
    <location>
        <begin position="138"/>
        <end position="227"/>
    </location>
</feature>
<feature type="domain" description="Ig-like" evidence="4">
    <location>
        <begin position="1394"/>
        <end position="1493"/>
    </location>
</feature>
<keyword evidence="6" id="KW-1185">Reference proteome</keyword>
<reference evidence="5" key="1">
    <citation type="submission" date="2023-07" db="EMBL/GenBank/DDBJ databases">
        <title>Chromosome-level Genome Assembly of Striped Snakehead (Channa striata).</title>
        <authorList>
            <person name="Liu H."/>
        </authorList>
    </citation>
    <scope>NUCLEOTIDE SEQUENCE</scope>
    <source>
        <strain evidence="5">Gz</strain>
        <tissue evidence="5">Muscle</tissue>
    </source>
</reference>
<dbReference type="Proteomes" id="UP001187415">
    <property type="component" value="Unassembled WGS sequence"/>
</dbReference>
<evidence type="ECO:0000256" key="3">
    <source>
        <dbReference type="SAM" id="Phobius"/>
    </source>
</evidence>
<dbReference type="InterPro" id="IPR013783">
    <property type="entry name" value="Ig-like_fold"/>
</dbReference>
<comment type="caution">
    <text evidence="5">The sequence shown here is derived from an EMBL/GenBank/DDBJ whole genome shotgun (WGS) entry which is preliminary data.</text>
</comment>
<dbReference type="InterPro" id="IPR007110">
    <property type="entry name" value="Ig-like_dom"/>
</dbReference>
<dbReference type="Pfam" id="PF07654">
    <property type="entry name" value="C1-set"/>
    <property type="match status" value="9"/>
</dbReference>
<dbReference type="PROSITE" id="PS00290">
    <property type="entry name" value="IG_MHC"/>
    <property type="match status" value="1"/>
</dbReference>
<keyword evidence="1" id="KW-0393">Immunoglobulin domain</keyword>
<dbReference type="InterPro" id="IPR050380">
    <property type="entry name" value="Immune_Resp_Modulators"/>
</dbReference>
<keyword evidence="3" id="KW-0812">Transmembrane</keyword>
<proteinExistence type="predicted"/>
<keyword evidence="3" id="KW-1133">Transmembrane helix</keyword>